<dbReference type="EMBL" id="CACVAS010000057">
    <property type="protein sequence ID" value="CAA6809129.1"/>
    <property type="molecule type" value="Genomic_DNA"/>
</dbReference>
<evidence type="ECO:0000256" key="1">
    <source>
        <dbReference type="ARBA" id="ARBA00004496"/>
    </source>
</evidence>
<gene>
    <name evidence="5" type="ORF">HELGO_WM3562</name>
</gene>
<protein>
    <submittedName>
        <fullName evidence="5">Universal stress protein family 1</fullName>
    </submittedName>
</protein>
<evidence type="ECO:0000313" key="5">
    <source>
        <dbReference type="EMBL" id="CAA6809129.1"/>
    </source>
</evidence>
<proteinExistence type="predicted"/>
<dbReference type="PANTHER" id="PTHR47892">
    <property type="entry name" value="UNIVERSAL STRESS PROTEIN E"/>
    <property type="match status" value="1"/>
</dbReference>
<keyword evidence="2" id="KW-0963">Cytoplasm</keyword>
<comment type="function">
    <text evidence="3">Required for resistance to DNA-damaging agents.</text>
</comment>
<dbReference type="Gene3D" id="3.40.50.12370">
    <property type="match status" value="1"/>
</dbReference>
<dbReference type="AlphaFoldDB" id="A0A6S6T102"/>
<name>A0A6S6T102_9BACT</name>
<dbReference type="SUPFAM" id="SSF52402">
    <property type="entry name" value="Adenine nucleotide alpha hydrolases-like"/>
    <property type="match status" value="2"/>
</dbReference>
<reference evidence="5" key="1">
    <citation type="submission" date="2020-01" db="EMBL/GenBank/DDBJ databases">
        <authorList>
            <person name="Meier V. D."/>
            <person name="Meier V D."/>
        </authorList>
    </citation>
    <scope>NUCLEOTIDE SEQUENCE</scope>
    <source>
        <strain evidence="5">HLG_WM_MAG_01</strain>
    </source>
</reference>
<accession>A0A6S6T102</accession>
<dbReference type="InterPro" id="IPR006016">
    <property type="entry name" value="UspA"/>
</dbReference>
<evidence type="ECO:0000256" key="3">
    <source>
        <dbReference type="ARBA" id="ARBA00037131"/>
    </source>
</evidence>
<dbReference type="Pfam" id="PF00582">
    <property type="entry name" value="Usp"/>
    <property type="match status" value="2"/>
</dbReference>
<feature type="domain" description="UspA" evidence="4">
    <location>
        <begin position="176"/>
        <end position="313"/>
    </location>
</feature>
<comment type="subcellular location">
    <subcellularLocation>
        <location evidence="1">Cytoplasm</location>
    </subcellularLocation>
</comment>
<dbReference type="PANTHER" id="PTHR47892:SF1">
    <property type="entry name" value="UNIVERSAL STRESS PROTEIN E"/>
    <property type="match status" value="1"/>
</dbReference>
<feature type="domain" description="UspA" evidence="4">
    <location>
        <begin position="4"/>
        <end position="142"/>
    </location>
</feature>
<evidence type="ECO:0000256" key="2">
    <source>
        <dbReference type="ARBA" id="ARBA00022490"/>
    </source>
</evidence>
<sequence length="325" mass="36633">MQRFKNILCVVDPETGNKTALERALSLAEKNSAKLTVINVFPSTGINVNMFKPNIPENIEASVIEFRNEQLQSFVNTFPQKNKIHTEIRVGTPFLEIIYEVLRNGYDLVIKTPIKLEWMDRIFGSDDMHLLRKCPCPVWMIHKDTPNSYKNILATIDINTSEFEQEMKANKSLNDTILKMAGTLAVSELANLHIVHAWYVPGESTLQGPRVRMNQIQMLEYAQNVKHIHEKKLDALIDNLSSKKTGELMDFLKPQKHLIKGFPNKVIPEFAKKIDADLVVMGTIGRTGIPGLIIGNTAEDILNQMDCSVLAVKPSGFVSPVLLKK</sequence>
<organism evidence="5">
    <name type="scientific">uncultured Sulfurovum sp</name>
    <dbReference type="NCBI Taxonomy" id="269237"/>
    <lineage>
        <taxon>Bacteria</taxon>
        <taxon>Pseudomonadati</taxon>
        <taxon>Campylobacterota</taxon>
        <taxon>Epsilonproteobacteria</taxon>
        <taxon>Campylobacterales</taxon>
        <taxon>Sulfurovaceae</taxon>
        <taxon>Sulfurovum</taxon>
        <taxon>environmental samples</taxon>
    </lineage>
</organism>
<dbReference type="GO" id="GO:0005737">
    <property type="term" value="C:cytoplasm"/>
    <property type="evidence" value="ECO:0007669"/>
    <property type="project" value="UniProtKB-SubCell"/>
</dbReference>
<evidence type="ECO:0000259" key="4">
    <source>
        <dbReference type="Pfam" id="PF00582"/>
    </source>
</evidence>
<dbReference type="CDD" id="cd00293">
    <property type="entry name" value="USP-like"/>
    <property type="match status" value="1"/>
</dbReference>